<reference evidence="1 2" key="1">
    <citation type="submission" date="2021-07" db="EMBL/GenBank/DDBJ databases">
        <authorList>
            <person name="Palmer J.M."/>
        </authorList>
    </citation>
    <scope>NUCLEOTIDE SEQUENCE [LARGE SCALE GENOMIC DNA]</scope>
    <source>
        <strain evidence="1 2">AT_MEX2019</strain>
        <tissue evidence="1">Muscle</tissue>
    </source>
</reference>
<evidence type="ECO:0000313" key="1">
    <source>
        <dbReference type="EMBL" id="MED6236860.1"/>
    </source>
</evidence>
<comment type="caution">
    <text evidence="1">The sequence shown here is derived from an EMBL/GenBank/DDBJ whole genome shotgun (WGS) entry which is preliminary data.</text>
</comment>
<protein>
    <submittedName>
        <fullName evidence="1">Uncharacterized protein</fullName>
    </submittedName>
</protein>
<sequence length="69" mass="7901">MAEKATEKRVTVVSRMKRQEVEGPTLISTPPILSFLEHDSVFCKRKVTSRERGRYAAKVEGAWTQTQLH</sequence>
<dbReference type="EMBL" id="JAHUTI010012998">
    <property type="protein sequence ID" value="MED6236860.1"/>
    <property type="molecule type" value="Genomic_DNA"/>
</dbReference>
<gene>
    <name evidence="1" type="ORF">ATANTOWER_015248</name>
</gene>
<evidence type="ECO:0000313" key="2">
    <source>
        <dbReference type="Proteomes" id="UP001345963"/>
    </source>
</evidence>
<organism evidence="1 2">
    <name type="scientific">Ataeniobius toweri</name>
    <dbReference type="NCBI Taxonomy" id="208326"/>
    <lineage>
        <taxon>Eukaryota</taxon>
        <taxon>Metazoa</taxon>
        <taxon>Chordata</taxon>
        <taxon>Craniata</taxon>
        <taxon>Vertebrata</taxon>
        <taxon>Euteleostomi</taxon>
        <taxon>Actinopterygii</taxon>
        <taxon>Neopterygii</taxon>
        <taxon>Teleostei</taxon>
        <taxon>Neoteleostei</taxon>
        <taxon>Acanthomorphata</taxon>
        <taxon>Ovalentaria</taxon>
        <taxon>Atherinomorphae</taxon>
        <taxon>Cyprinodontiformes</taxon>
        <taxon>Goodeidae</taxon>
        <taxon>Ataeniobius</taxon>
    </lineage>
</organism>
<proteinExistence type="predicted"/>
<name>A0ABU7AH75_9TELE</name>
<accession>A0ABU7AH75</accession>
<keyword evidence="2" id="KW-1185">Reference proteome</keyword>
<dbReference type="Proteomes" id="UP001345963">
    <property type="component" value="Unassembled WGS sequence"/>
</dbReference>